<keyword evidence="6" id="KW-0443">Lipid metabolism</keyword>
<dbReference type="EC" id="1.3.1.9" evidence="8"/>
<accession>A0ABT7QMD1</accession>
<sequence>MLSLTDKKILITGVRNRRSLAYFIAARAAAEGAQLVFAVQPDNRGDDNKAAALVATDFNNAPALFCDAGDDDSVTATVNSASEILGGLDGLVHAIAFARRETIAGAYQDSIDRASFTEALDISAYTLTAFAKAALPHFGDGGSLVTLSYLGAERALPNYNVMGVAKAALEASVRYLALGLGANNVRVNAVSAGPVKTLSAAGIDGFGKILKQVEKQAPLKRNVSAEEIANAAVFLLSEQAAAITGEVLHVDAGFHITAGFEFEEENK</sequence>
<dbReference type="SUPFAM" id="SSF51735">
    <property type="entry name" value="NAD(P)-binding Rossmann-fold domains"/>
    <property type="match status" value="1"/>
</dbReference>
<evidence type="ECO:0000256" key="1">
    <source>
        <dbReference type="ARBA" id="ARBA00005194"/>
    </source>
</evidence>
<keyword evidence="5 8" id="KW-0560">Oxidoreductase</keyword>
<organism evidence="9 10">
    <name type="scientific">Candidatus Doriopsillibacter californiensis</name>
    <dbReference type="NCBI Taxonomy" id="2970740"/>
    <lineage>
        <taxon>Bacteria</taxon>
        <taxon>Pseudomonadati</taxon>
        <taxon>Pseudomonadota</taxon>
        <taxon>Gammaproteobacteria</taxon>
        <taxon>Candidatus Tethybacterales</taxon>
        <taxon>Candidatus Persebacteraceae</taxon>
        <taxon>Candidatus Doriopsillibacter</taxon>
    </lineage>
</organism>
<evidence type="ECO:0000256" key="3">
    <source>
        <dbReference type="ARBA" id="ARBA00022516"/>
    </source>
</evidence>
<reference evidence="9" key="1">
    <citation type="submission" date="2022-08" db="EMBL/GenBank/DDBJ databases">
        <authorList>
            <person name="Dzunkova M."/>
            <person name="La Clair J."/>
            <person name="Tyml T."/>
            <person name="Doud D."/>
            <person name="Schulz F."/>
            <person name="Piquer S."/>
            <person name="Porcel Sanchis D."/>
            <person name="Osborn A."/>
            <person name="Robinson D."/>
            <person name="Louie K.B."/>
            <person name="Bowen B.P."/>
            <person name="Bowers R."/>
            <person name="Lee J."/>
            <person name="Arnau Llombart V."/>
            <person name="Diaz Villanueva W."/>
            <person name="Gosliner T."/>
            <person name="Northen T."/>
            <person name="Cheng J.-F."/>
            <person name="Burkart M.D."/>
            <person name="Woyke T."/>
        </authorList>
    </citation>
    <scope>NUCLEOTIDE SEQUENCE</scope>
    <source>
        <strain evidence="9">Df01</strain>
    </source>
</reference>
<dbReference type="InterPro" id="IPR002347">
    <property type="entry name" value="SDR_fam"/>
</dbReference>
<dbReference type="PIRSF" id="PIRSF000094">
    <property type="entry name" value="Enoyl-ACP_rdct"/>
    <property type="match status" value="1"/>
</dbReference>
<dbReference type="InterPro" id="IPR014358">
    <property type="entry name" value="Enoyl-ACP_Rdtase_NADH"/>
</dbReference>
<comment type="similarity">
    <text evidence="2 8">Belongs to the short-chain dehydrogenases/reductases (SDR) family. FabI subfamily.</text>
</comment>
<protein>
    <recommendedName>
        <fullName evidence="8">Enoyl-[acyl-carrier-protein] reductase [NADH]</fullName>
        <ecNumber evidence="8">1.3.1.9</ecNumber>
    </recommendedName>
</protein>
<comment type="pathway">
    <text evidence="1">Lipid metabolism; fatty acid biosynthesis.</text>
</comment>
<gene>
    <name evidence="9" type="ORF">NQX30_05725</name>
</gene>
<evidence type="ECO:0000256" key="7">
    <source>
        <dbReference type="ARBA" id="ARBA00023160"/>
    </source>
</evidence>
<keyword evidence="7 8" id="KW-0275">Fatty acid biosynthesis</keyword>
<evidence type="ECO:0000256" key="4">
    <source>
        <dbReference type="ARBA" id="ARBA00022832"/>
    </source>
</evidence>
<proteinExistence type="inferred from homology"/>
<evidence type="ECO:0000256" key="6">
    <source>
        <dbReference type="ARBA" id="ARBA00023098"/>
    </source>
</evidence>
<dbReference type="Gene3D" id="1.10.8.400">
    <property type="entry name" value="Enoyl acyl carrier protein reductase"/>
    <property type="match status" value="1"/>
</dbReference>
<evidence type="ECO:0000256" key="8">
    <source>
        <dbReference type="PIRNR" id="PIRNR000094"/>
    </source>
</evidence>
<dbReference type="Proteomes" id="UP001168167">
    <property type="component" value="Unassembled WGS sequence"/>
</dbReference>
<name>A0ABT7QMD1_9GAMM</name>
<dbReference type="EMBL" id="JANQAO010000003">
    <property type="protein sequence ID" value="MDM5147866.1"/>
    <property type="molecule type" value="Genomic_DNA"/>
</dbReference>
<comment type="caution">
    <text evidence="9">The sequence shown here is derived from an EMBL/GenBank/DDBJ whole genome shotgun (WGS) entry which is preliminary data.</text>
</comment>
<dbReference type="Pfam" id="PF13561">
    <property type="entry name" value="adh_short_C2"/>
    <property type="match status" value="1"/>
</dbReference>
<evidence type="ECO:0000313" key="10">
    <source>
        <dbReference type="Proteomes" id="UP001168167"/>
    </source>
</evidence>
<dbReference type="PRINTS" id="PR00081">
    <property type="entry name" value="GDHRDH"/>
</dbReference>
<dbReference type="PANTHER" id="PTHR43159:SF2">
    <property type="entry name" value="ENOYL-[ACYL-CARRIER-PROTEIN] REDUCTASE [NADH], CHLOROPLASTIC"/>
    <property type="match status" value="1"/>
</dbReference>
<reference evidence="9" key="2">
    <citation type="journal article" date="2023" name="Microbiome">
        <title>Synthase-selected sorting approach identifies a beta-lactone synthase in a nudibranch symbiotic bacterium.</title>
        <authorList>
            <person name="Dzunkova M."/>
            <person name="La Clair J.J."/>
            <person name="Tyml T."/>
            <person name="Doud D."/>
            <person name="Schulz F."/>
            <person name="Piquer-Esteban S."/>
            <person name="Porcel Sanchis D."/>
            <person name="Osborn A."/>
            <person name="Robinson D."/>
            <person name="Louie K.B."/>
            <person name="Bowen B.P."/>
            <person name="Bowers R.M."/>
            <person name="Lee J."/>
            <person name="Arnau V."/>
            <person name="Diaz-Villanueva W."/>
            <person name="Stepanauskas R."/>
            <person name="Gosliner T."/>
            <person name="Date S.V."/>
            <person name="Northen T.R."/>
            <person name="Cheng J.F."/>
            <person name="Burkart M.D."/>
            <person name="Woyke T."/>
        </authorList>
    </citation>
    <scope>NUCLEOTIDE SEQUENCE</scope>
    <source>
        <strain evidence="9">Df01</strain>
    </source>
</reference>
<keyword evidence="4" id="KW-0276">Fatty acid metabolism</keyword>
<evidence type="ECO:0000256" key="2">
    <source>
        <dbReference type="ARBA" id="ARBA00009233"/>
    </source>
</evidence>
<keyword evidence="10" id="KW-1185">Reference proteome</keyword>
<keyword evidence="8" id="KW-0520">NAD</keyword>
<dbReference type="Gene3D" id="3.40.50.720">
    <property type="entry name" value="NAD(P)-binding Rossmann-like Domain"/>
    <property type="match status" value="1"/>
</dbReference>
<comment type="catalytic activity">
    <reaction evidence="8">
        <text>a 2,3-saturated acyl-[ACP] + NAD(+) = a (2E)-enoyl-[ACP] + NADH + H(+)</text>
        <dbReference type="Rhea" id="RHEA:10240"/>
        <dbReference type="Rhea" id="RHEA-COMP:9925"/>
        <dbReference type="Rhea" id="RHEA-COMP:9926"/>
        <dbReference type="ChEBI" id="CHEBI:15378"/>
        <dbReference type="ChEBI" id="CHEBI:57540"/>
        <dbReference type="ChEBI" id="CHEBI:57945"/>
        <dbReference type="ChEBI" id="CHEBI:78784"/>
        <dbReference type="ChEBI" id="CHEBI:78785"/>
        <dbReference type="EC" id="1.3.1.9"/>
    </reaction>
</comment>
<evidence type="ECO:0000313" key="9">
    <source>
        <dbReference type="EMBL" id="MDM5147866.1"/>
    </source>
</evidence>
<dbReference type="InterPro" id="IPR036291">
    <property type="entry name" value="NAD(P)-bd_dom_sf"/>
</dbReference>
<keyword evidence="3 8" id="KW-0444">Lipid biosynthesis</keyword>
<dbReference type="PANTHER" id="PTHR43159">
    <property type="entry name" value="ENOYL-[ACYL-CARRIER-PROTEIN] REDUCTASE"/>
    <property type="match status" value="1"/>
</dbReference>
<evidence type="ECO:0000256" key="5">
    <source>
        <dbReference type="ARBA" id="ARBA00023002"/>
    </source>
</evidence>